<dbReference type="EMBL" id="CP131060">
    <property type="protein sequence ID" value="WNY25511.1"/>
    <property type="molecule type" value="Genomic_DNA"/>
</dbReference>
<evidence type="ECO:0000256" key="4">
    <source>
        <dbReference type="ARBA" id="ARBA00022598"/>
    </source>
</evidence>
<evidence type="ECO:0000256" key="10">
    <source>
        <dbReference type="HAMAP-Rule" id="MF_02076"/>
    </source>
</evidence>
<accession>A0AA96V4D1</accession>
<dbReference type="PANTHER" id="PTHR43097:SF5">
    <property type="entry name" value="GLUTAMATE--TRNA LIGASE"/>
    <property type="match status" value="1"/>
</dbReference>
<dbReference type="GO" id="GO:0006424">
    <property type="term" value="P:glutamyl-tRNA aminoacylation"/>
    <property type="evidence" value="ECO:0007669"/>
    <property type="project" value="UniProtKB-UniRule"/>
</dbReference>
<dbReference type="InterPro" id="IPR050132">
    <property type="entry name" value="Gln/Glu-tRNA_Ligase"/>
</dbReference>
<dbReference type="SUPFAM" id="SSF52374">
    <property type="entry name" value="Nucleotidylyl transferase"/>
    <property type="match status" value="1"/>
</dbReference>
<comment type="subcellular location">
    <subcellularLocation>
        <location evidence="1 10">Cytoplasm</location>
    </subcellularLocation>
</comment>
<protein>
    <recommendedName>
        <fullName evidence="10">Glutamate--tRNA ligase</fullName>
        <ecNumber evidence="10">6.1.1.17</ecNumber>
    </recommendedName>
    <alternativeName>
        <fullName evidence="10">Glutamyl-tRNA synthetase</fullName>
        <shortName evidence="10">GluRS</shortName>
    </alternativeName>
</protein>
<dbReference type="InterPro" id="IPR014729">
    <property type="entry name" value="Rossmann-like_a/b/a_fold"/>
</dbReference>
<organism evidence="13 14">
    <name type="scientific">Methanolapillus millepedarum</name>
    <dbReference type="NCBI Taxonomy" id="3028296"/>
    <lineage>
        <taxon>Archaea</taxon>
        <taxon>Methanobacteriati</taxon>
        <taxon>Methanobacteriota</taxon>
        <taxon>Stenosarchaea group</taxon>
        <taxon>Methanomicrobia</taxon>
        <taxon>Methanosarcinales</taxon>
        <taxon>Methanosarcinaceae</taxon>
        <taxon>Methanolapillus</taxon>
    </lineage>
</organism>
<keyword evidence="14" id="KW-1185">Reference proteome</keyword>
<gene>
    <name evidence="13" type="primary">glnS</name>
    <name evidence="10" type="synonym">gltX</name>
    <name evidence="13" type="ORF">MsAc7_10630</name>
</gene>
<dbReference type="HAMAP" id="MF_02076">
    <property type="entry name" value="Glu_tRNA_synth_type2"/>
    <property type="match status" value="1"/>
</dbReference>
<keyword evidence="8 10" id="KW-0030">Aminoacyl-tRNA synthetase</keyword>
<evidence type="ECO:0000256" key="9">
    <source>
        <dbReference type="ARBA" id="ARBA00048351"/>
    </source>
</evidence>
<dbReference type="CDD" id="cd09287">
    <property type="entry name" value="GluRS_non_core"/>
    <property type="match status" value="1"/>
</dbReference>
<feature type="domain" description="Glutamyl/glutaminyl-tRNA synthetase class Ib anti-codon binding" evidence="12">
    <location>
        <begin position="415"/>
        <end position="487"/>
    </location>
</feature>
<evidence type="ECO:0000256" key="2">
    <source>
        <dbReference type="ARBA" id="ARBA00008927"/>
    </source>
</evidence>
<dbReference type="GO" id="GO:0005524">
    <property type="term" value="F:ATP binding"/>
    <property type="evidence" value="ECO:0007669"/>
    <property type="project" value="UniProtKB-UniRule"/>
</dbReference>
<dbReference type="GO" id="GO:0004818">
    <property type="term" value="F:glutamate-tRNA ligase activity"/>
    <property type="evidence" value="ECO:0007669"/>
    <property type="project" value="UniProtKB-UniRule"/>
</dbReference>
<dbReference type="InterPro" id="IPR020056">
    <property type="entry name" value="Rbsml_bL25/Gln-tRNA_synth_N"/>
</dbReference>
<dbReference type="GO" id="GO:0043604">
    <property type="term" value="P:amide biosynthetic process"/>
    <property type="evidence" value="ECO:0007669"/>
    <property type="project" value="TreeGrafter"/>
</dbReference>
<evidence type="ECO:0000256" key="8">
    <source>
        <dbReference type="ARBA" id="ARBA00023146"/>
    </source>
</evidence>
<dbReference type="EC" id="6.1.1.17" evidence="10"/>
<sequence length="570" mass="64477">MALDQNDLNTIEKYALQNAVKYEAVPQGKAVMGKIMGICPHLRDRVPEVSAAIADITDRMCKETPAEWEARLNAMAPELLEELSVKKEPDKGLKPLPGAESGKVVMRFAPNPNGPPTVGSSRGMIVNSEYVKTYNGKFILRFDDTDPEQKRPMLEAYDWYVDDFKWLGVVPDQIVIASDRLDKYYEIAFQLIDLEKAYVCFCDGETFKGLKDKKQACPHRDTPAAVNRAHFEKMLSGGYEEREAVLRIKTDITHKDPAMRDWGAFRILKKSHPRLEVGSKYVVWPLLDFEGAIEDHLLKTTHIIRGKDLQDSEKRQKYIYDYLGWTYPKTMHWGRVRIEEFGKLSTSGIRASIEAGEYSGWDDPRLPTVRAIRRRGIQPEALRKFIVEMGVGETDVSISMNSLYAENRKFVDPVAHRMFFVEDPLEMTIDGLGDVVAKAPLHPNKHDAVREIKVNGKVLVTAEDKKEMSVGSKIRLKDLANVEITSLSPLCAKFLDNNAESAKKCKMKIIHWAPSDGVKVTVLGPEKTSVGIGERQILAERDKVVQFERFGFCRIDSVDGNNVVAYFAHK</sequence>
<dbReference type="Gene3D" id="2.40.240.100">
    <property type="match status" value="1"/>
</dbReference>
<dbReference type="InterPro" id="IPR020059">
    <property type="entry name" value="Glu/Gln-tRNA-synth_Ib_codon-bd"/>
</dbReference>
<keyword evidence="4 10" id="KW-0436">Ligase</keyword>
<dbReference type="InterPro" id="IPR011035">
    <property type="entry name" value="Ribosomal_bL25/Gln-tRNA_synth"/>
</dbReference>
<evidence type="ECO:0000256" key="7">
    <source>
        <dbReference type="ARBA" id="ARBA00022917"/>
    </source>
</evidence>
<evidence type="ECO:0000259" key="12">
    <source>
        <dbReference type="Pfam" id="PF03950"/>
    </source>
</evidence>
<feature type="domain" description="Glutamyl/glutaminyl-tRNA synthetase class Ib catalytic" evidence="11">
    <location>
        <begin position="103"/>
        <end position="409"/>
    </location>
</feature>
<dbReference type="Proteomes" id="UP001303587">
    <property type="component" value="Chromosome"/>
</dbReference>
<dbReference type="Gene3D" id="3.40.50.620">
    <property type="entry name" value="HUPs"/>
    <property type="match status" value="1"/>
</dbReference>
<dbReference type="NCBIfam" id="TIGR00463">
    <property type="entry name" value="gltX_arch"/>
    <property type="match status" value="1"/>
</dbReference>
<dbReference type="PRINTS" id="PR00987">
    <property type="entry name" value="TRNASYNTHGLU"/>
</dbReference>
<dbReference type="Gene3D" id="2.40.240.10">
    <property type="entry name" value="Ribosomal Protein L25, Chain P"/>
    <property type="match status" value="1"/>
</dbReference>
<dbReference type="GeneID" id="89230170"/>
<dbReference type="FunFam" id="3.40.50.620:FF:000222">
    <property type="entry name" value="Glutamate--tRNA ligase"/>
    <property type="match status" value="1"/>
</dbReference>
<comment type="function">
    <text evidence="10">Catalyzes the attachment of glutamate to tRNA(Glu) in a two-step reaction: glutamate is first activated by ATP to form Glu-AMP and then transferred to the acceptor end of tRNA(Glu).</text>
</comment>
<evidence type="ECO:0000256" key="6">
    <source>
        <dbReference type="ARBA" id="ARBA00022840"/>
    </source>
</evidence>
<dbReference type="GO" id="GO:0005829">
    <property type="term" value="C:cytosol"/>
    <property type="evidence" value="ECO:0007669"/>
    <property type="project" value="TreeGrafter"/>
</dbReference>
<keyword evidence="5 10" id="KW-0547">Nucleotide-binding</keyword>
<dbReference type="InterPro" id="IPR000924">
    <property type="entry name" value="Glu/Gln-tRNA-synth"/>
</dbReference>
<evidence type="ECO:0000313" key="13">
    <source>
        <dbReference type="EMBL" id="WNY25511.1"/>
    </source>
</evidence>
<evidence type="ECO:0000256" key="5">
    <source>
        <dbReference type="ARBA" id="ARBA00022741"/>
    </source>
</evidence>
<evidence type="ECO:0000256" key="3">
    <source>
        <dbReference type="ARBA" id="ARBA00022490"/>
    </source>
</evidence>
<feature type="short sequence motif" description="'HIGH' region" evidence="10">
    <location>
        <begin position="110"/>
        <end position="120"/>
    </location>
</feature>
<dbReference type="AlphaFoldDB" id="A0AA96V4D1"/>
<proteinExistence type="inferred from homology"/>
<reference evidence="13 14" key="1">
    <citation type="submission" date="2023-07" db="EMBL/GenBank/DDBJ databases">
        <title>Closed genoem sequence of Methanosarcinaceae archaeon Ac7.</title>
        <authorList>
            <person name="Poehlein A."/>
            <person name="Protasov E."/>
            <person name="Platt K."/>
            <person name="Reeh H."/>
            <person name="Daniel R."/>
            <person name="Brune A."/>
        </authorList>
    </citation>
    <scope>NUCLEOTIDE SEQUENCE [LARGE SCALE GENOMIC DNA]</scope>
    <source>
        <strain evidence="13 14">Ac7</strain>
    </source>
</reference>
<dbReference type="NCBIfam" id="NF003169">
    <property type="entry name" value="PRK04156.1"/>
    <property type="match status" value="1"/>
</dbReference>
<keyword evidence="3 10" id="KW-0963">Cytoplasm</keyword>
<dbReference type="SUPFAM" id="SSF50715">
    <property type="entry name" value="Ribosomal protein L25-like"/>
    <property type="match status" value="1"/>
</dbReference>
<name>A0AA96V4D1_9EURY</name>
<keyword evidence="7 10" id="KW-0648">Protein biosynthesis</keyword>
<dbReference type="InterPro" id="IPR004526">
    <property type="entry name" value="Glu-tRNA-synth_arc/euk"/>
</dbReference>
<dbReference type="RefSeq" id="WP_338101877.1">
    <property type="nucleotide sequence ID" value="NZ_CP131060.1"/>
</dbReference>
<evidence type="ECO:0000259" key="11">
    <source>
        <dbReference type="Pfam" id="PF00749"/>
    </source>
</evidence>
<dbReference type="Pfam" id="PF00749">
    <property type="entry name" value="tRNA-synt_1c"/>
    <property type="match status" value="1"/>
</dbReference>
<dbReference type="InterPro" id="IPR020058">
    <property type="entry name" value="Glu/Gln-tRNA-synth_Ib_cat-dom"/>
</dbReference>
<comment type="similarity">
    <text evidence="2 10">Belongs to the class-I aminoacyl-tRNA synthetase family. Glutamate--tRNA ligase type 2 subfamily.</text>
</comment>
<dbReference type="PANTHER" id="PTHR43097">
    <property type="entry name" value="GLUTAMINE-TRNA LIGASE"/>
    <property type="match status" value="1"/>
</dbReference>
<keyword evidence="6 10" id="KW-0067">ATP-binding</keyword>
<evidence type="ECO:0000313" key="14">
    <source>
        <dbReference type="Proteomes" id="UP001303587"/>
    </source>
</evidence>
<dbReference type="Pfam" id="PF03950">
    <property type="entry name" value="tRNA-synt_1c_C"/>
    <property type="match status" value="1"/>
</dbReference>
<comment type="catalytic activity">
    <reaction evidence="9 10">
        <text>tRNA(Glu) + L-glutamate + ATP = L-glutamyl-tRNA(Glu) + AMP + diphosphate</text>
        <dbReference type="Rhea" id="RHEA:23540"/>
        <dbReference type="Rhea" id="RHEA-COMP:9663"/>
        <dbReference type="Rhea" id="RHEA-COMP:9680"/>
        <dbReference type="ChEBI" id="CHEBI:29985"/>
        <dbReference type="ChEBI" id="CHEBI:30616"/>
        <dbReference type="ChEBI" id="CHEBI:33019"/>
        <dbReference type="ChEBI" id="CHEBI:78442"/>
        <dbReference type="ChEBI" id="CHEBI:78520"/>
        <dbReference type="ChEBI" id="CHEBI:456215"/>
        <dbReference type="EC" id="6.1.1.17"/>
    </reaction>
</comment>
<evidence type="ECO:0000256" key="1">
    <source>
        <dbReference type="ARBA" id="ARBA00004496"/>
    </source>
</evidence>